<evidence type="ECO:0000313" key="2">
    <source>
        <dbReference type="EMBL" id="OEJ13180.1"/>
    </source>
</evidence>
<keyword evidence="1" id="KW-0472">Membrane</keyword>
<sequence>MLEIIFIVSAVSLFLFTDFEKILITILDTVFEIIKSVLIIMFLVKRFLVINIIRFLYDIFIEPIIYIFGFLNKKNN</sequence>
<comment type="caution">
    <text evidence="2">The sequence shown here is derived from an EMBL/GenBank/DDBJ whole genome shotgun (WGS) entry which is preliminary data.</text>
</comment>
<accession>A0A1E5NAI1</accession>
<keyword evidence="1" id="KW-1133">Transmembrane helix</keyword>
<protein>
    <submittedName>
        <fullName evidence="2">Uncharacterized protein</fullName>
    </submittedName>
</protein>
<dbReference type="AlphaFoldDB" id="A0A1E5NAI1"/>
<proteinExistence type="predicted"/>
<gene>
    <name evidence="2" type="ORF">BFL38_00990</name>
</gene>
<reference evidence="2 3" key="1">
    <citation type="submission" date="2016-08" db="EMBL/GenBank/DDBJ databases">
        <title>Characterization and recognition of Brachyspira hampsonii sp. nov., a novel intestinal spirochete that is pathogenic to pigs.</title>
        <authorList>
            <person name="Mirajkar N."/>
            <person name="La T."/>
            <person name="Phillips N."/>
            <person name="Hampson D."/>
            <person name="Gebhart C."/>
        </authorList>
    </citation>
    <scope>NUCLEOTIDE SEQUENCE [LARGE SCALE GENOMIC DNA]</scope>
    <source>
        <strain evidence="2 3">P280/1</strain>
    </source>
</reference>
<feature type="transmembrane region" description="Helical" evidence="1">
    <location>
        <begin position="55"/>
        <end position="71"/>
    </location>
</feature>
<dbReference type="EMBL" id="MDCO01000014">
    <property type="protein sequence ID" value="OEJ13180.1"/>
    <property type="molecule type" value="Genomic_DNA"/>
</dbReference>
<dbReference type="Proteomes" id="UP000095247">
    <property type="component" value="Unassembled WGS sequence"/>
</dbReference>
<keyword evidence="1" id="KW-0812">Transmembrane</keyword>
<evidence type="ECO:0000256" key="1">
    <source>
        <dbReference type="SAM" id="Phobius"/>
    </source>
</evidence>
<name>A0A1E5NAI1_9SPIR</name>
<organism evidence="2 3">
    <name type="scientific">Brachyspira hampsonii</name>
    <dbReference type="NCBI Taxonomy" id="1287055"/>
    <lineage>
        <taxon>Bacteria</taxon>
        <taxon>Pseudomonadati</taxon>
        <taxon>Spirochaetota</taxon>
        <taxon>Spirochaetia</taxon>
        <taxon>Brachyspirales</taxon>
        <taxon>Brachyspiraceae</taxon>
        <taxon>Brachyspira</taxon>
    </lineage>
</organism>
<evidence type="ECO:0000313" key="3">
    <source>
        <dbReference type="Proteomes" id="UP000095247"/>
    </source>
</evidence>